<evidence type="ECO:0000313" key="2">
    <source>
        <dbReference type="Proteomes" id="UP000034349"/>
    </source>
</evidence>
<dbReference type="Pfam" id="PF19614">
    <property type="entry name" value="DUF6119"/>
    <property type="match status" value="1"/>
</dbReference>
<dbReference type="Proteomes" id="UP000034349">
    <property type="component" value="Unassembled WGS sequence"/>
</dbReference>
<comment type="caution">
    <text evidence="1">The sequence shown here is derived from an EMBL/GenBank/DDBJ whole genome shotgun (WGS) entry which is preliminary data.</text>
</comment>
<dbReference type="AlphaFoldDB" id="A0A0G0BP93"/>
<name>A0A0G0BP93_9BACT</name>
<organism evidence="1 2">
    <name type="scientific">Candidatus Roizmanbacteria bacterium GW2011_GWA2_32_13</name>
    <dbReference type="NCBI Taxonomy" id="1618475"/>
    <lineage>
        <taxon>Bacteria</taxon>
        <taxon>Candidatus Roizmaniibacteriota</taxon>
    </lineage>
</organism>
<evidence type="ECO:0000313" key="1">
    <source>
        <dbReference type="EMBL" id="KKP32867.1"/>
    </source>
</evidence>
<proteinExistence type="predicted"/>
<accession>A0A0G0BP93</accession>
<gene>
    <name evidence="1" type="ORF">UR23_C0053G0005</name>
</gene>
<dbReference type="PATRIC" id="fig|1618475.3.peg.569"/>
<dbReference type="EMBL" id="LBOK01000053">
    <property type="protein sequence ID" value="KKP32867.1"/>
    <property type="molecule type" value="Genomic_DNA"/>
</dbReference>
<dbReference type="InterPro" id="IPR026487">
    <property type="entry name" value="CHP04141"/>
</dbReference>
<dbReference type="NCBIfam" id="TIGR04141">
    <property type="entry name" value="TIGR04141 family sporadically distributed protein"/>
    <property type="match status" value="1"/>
</dbReference>
<protein>
    <submittedName>
        <fullName evidence="1">Uncharacterized protein</fullName>
    </submittedName>
</protein>
<reference evidence="1 2" key="1">
    <citation type="journal article" date="2015" name="Nature">
        <title>rRNA introns, odd ribosomes, and small enigmatic genomes across a large radiation of phyla.</title>
        <authorList>
            <person name="Brown C.T."/>
            <person name="Hug L.A."/>
            <person name="Thomas B.C."/>
            <person name="Sharon I."/>
            <person name="Castelle C.J."/>
            <person name="Singh A."/>
            <person name="Wilkins M.J."/>
            <person name="Williams K.H."/>
            <person name="Banfield J.F."/>
        </authorList>
    </citation>
    <scope>NUCLEOTIDE SEQUENCE [LARGE SCALE GENOMIC DNA]</scope>
</reference>
<sequence length="413" mass="47973">MAKYNIYKIDKTKEATLLEKLEAVGLSRSGQKTISDFTLSLYLSKKPEDIDIWWTDLYAEYLGTDEKLKNKAYFAIFLISNPSLLYAISMGKSHFYLKDFCDTDFGINLAERIADNNNLKLKNSKLFGGKKSKTIISYQENSEFEYDSGESIHYVKAKTIDDEKWGEVGSFGNSAQLHLEITPDDLPELIKSIEEELQKEAKIVLPRATAINDETKIAELDQKLAQEILNSTNAGLQPSEATVSGVDFVFLDKNQYRFIFDRQRQDIDEELNLTALRNFVNQQNINLTASINDIKVKVSDEHNKGYTKPLKYFLDYVDDDRHFLLDGKWHIFNQNYIEFLKKQIDERIKIEIPNINFSNSAFTQWRNALSEEEKVSHGYAEYYFNSLRENEGYKNLDRDITTLQQQYKIEKMD</sequence>
<feature type="non-terminal residue" evidence="1">
    <location>
        <position position="413"/>
    </location>
</feature>